<keyword evidence="2" id="KW-0472">Membrane</keyword>
<sequence>MRPAHGTLRLTRTALLAGACTGLSWVGHNLWAASAAGAGGFLLATAFLFALLWRFTRVMRGFGDIFAVLALAQLALHLLLQGAAEPGLLALAPGTDHSGHGLLHAFGFAPGMLFAHLWAALLAAALLARGESALWSLATAVFRALPRLLGAPELAFAAPGQALTAPVPTAPPPPVPSTHGPRGPPGSSALRLGPPPDHDRSRTADADQTRNPDRHGQPRVLRV</sequence>
<keyword evidence="2" id="KW-1133">Transmembrane helix</keyword>
<feature type="transmembrane region" description="Helical" evidence="2">
    <location>
        <begin position="65"/>
        <end position="84"/>
    </location>
</feature>
<evidence type="ECO:0000313" key="3">
    <source>
        <dbReference type="EMBL" id="MBE1460078.1"/>
    </source>
</evidence>
<dbReference type="Proteomes" id="UP000598217">
    <property type="component" value="Unassembled WGS sequence"/>
</dbReference>
<dbReference type="EMBL" id="JADBDY010000001">
    <property type="protein sequence ID" value="MBE1460078.1"/>
    <property type="molecule type" value="Genomic_DNA"/>
</dbReference>
<name>A0ABR9HM99_9ACTN</name>
<dbReference type="RefSeq" id="WP_229826038.1">
    <property type="nucleotide sequence ID" value="NZ_BMXJ01000001.1"/>
</dbReference>
<feature type="transmembrane region" description="Helical" evidence="2">
    <location>
        <begin position="31"/>
        <end position="53"/>
    </location>
</feature>
<keyword evidence="2" id="KW-0812">Transmembrane</keyword>
<evidence type="ECO:0000313" key="4">
    <source>
        <dbReference type="Proteomes" id="UP000598217"/>
    </source>
</evidence>
<keyword evidence="4" id="KW-1185">Reference proteome</keyword>
<reference evidence="3 4" key="1">
    <citation type="submission" date="2020-10" db="EMBL/GenBank/DDBJ databases">
        <title>Sequencing the genomes of 1000 actinobacteria strains.</title>
        <authorList>
            <person name="Klenk H.-P."/>
        </authorList>
    </citation>
    <scope>NUCLEOTIDE SEQUENCE [LARGE SCALE GENOMIC DNA]</scope>
    <source>
        <strain evidence="3 4">DSM 45157</strain>
    </source>
</reference>
<feature type="transmembrane region" description="Helical" evidence="2">
    <location>
        <begin position="104"/>
        <end position="128"/>
    </location>
</feature>
<proteinExistence type="predicted"/>
<gene>
    <name evidence="3" type="ORF">H4W79_004292</name>
</gene>
<feature type="compositionally biased region" description="Basic and acidic residues" evidence="1">
    <location>
        <begin position="196"/>
        <end position="216"/>
    </location>
</feature>
<evidence type="ECO:0008006" key="5">
    <source>
        <dbReference type="Google" id="ProtNLM"/>
    </source>
</evidence>
<evidence type="ECO:0000256" key="2">
    <source>
        <dbReference type="SAM" id="Phobius"/>
    </source>
</evidence>
<evidence type="ECO:0000256" key="1">
    <source>
        <dbReference type="SAM" id="MobiDB-lite"/>
    </source>
</evidence>
<comment type="caution">
    <text evidence="3">The sequence shown here is derived from an EMBL/GenBank/DDBJ whole genome shotgun (WGS) entry which is preliminary data.</text>
</comment>
<feature type="region of interest" description="Disordered" evidence="1">
    <location>
        <begin position="165"/>
        <end position="223"/>
    </location>
</feature>
<accession>A0ABR9HM99</accession>
<protein>
    <recommendedName>
        <fullName evidence="5">Copper resistance protein D</fullName>
    </recommendedName>
</protein>
<organism evidence="3 4">
    <name type="scientific">Nocardiopsis terrae</name>
    <dbReference type="NCBI Taxonomy" id="372655"/>
    <lineage>
        <taxon>Bacteria</taxon>
        <taxon>Bacillati</taxon>
        <taxon>Actinomycetota</taxon>
        <taxon>Actinomycetes</taxon>
        <taxon>Streptosporangiales</taxon>
        <taxon>Nocardiopsidaceae</taxon>
        <taxon>Nocardiopsis</taxon>
    </lineage>
</organism>